<feature type="domain" description="Ketoreductase" evidence="3">
    <location>
        <begin position="6"/>
        <end position="179"/>
    </location>
</feature>
<evidence type="ECO:0000259" key="3">
    <source>
        <dbReference type="SMART" id="SM00822"/>
    </source>
</evidence>
<evidence type="ECO:0000313" key="5">
    <source>
        <dbReference type="Proteomes" id="UP001199469"/>
    </source>
</evidence>
<dbReference type="PROSITE" id="PS00061">
    <property type="entry name" value="ADH_SHORT"/>
    <property type="match status" value="1"/>
</dbReference>
<keyword evidence="5" id="KW-1185">Reference proteome</keyword>
<gene>
    <name evidence="4" type="ORF">LQ327_13070</name>
</gene>
<dbReference type="Pfam" id="PF00106">
    <property type="entry name" value="adh_short"/>
    <property type="match status" value="1"/>
</dbReference>
<dbReference type="InterPro" id="IPR020904">
    <property type="entry name" value="Sc_DH/Rdtase_CS"/>
</dbReference>
<keyword evidence="2" id="KW-0560">Oxidoreductase</keyword>
<dbReference type="SMART" id="SM00822">
    <property type="entry name" value="PKS_KR"/>
    <property type="match status" value="1"/>
</dbReference>
<dbReference type="InterPro" id="IPR057326">
    <property type="entry name" value="KR_dom"/>
</dbReference>
<dbReference type="EMBL" id="JAJNDB010000002">
    <property type="protein sequence ID" value="MCD2194306.1"/>
    <property type="molecule type" value="Genomic_DNA"/>
</dbReference>
<reference evidence="4 5" key="1">
    <citation type="submission" date="2021-11" db="EMBL/GenBank/DDBJ databases">
        <title>Draft genome sequence of Actinomycetospora sp. SF1 isolated from the rhizosphere soil.</title>
        <authorList>
            <person name="Duangmal K."/>
            <person name="Chantavorakit T."/>
        </authorList>
    </citation>
    <scope>NUCLEOTIDE SEQUENCE [LARGE SCALE GENOMIC DNA]</scope>
    <source>
        <strain evidence="4 5">TBRC 5722</strain>
    </source>
</reference>
<comment type="similarity">
    <text evidence="1">Belongs to the short-chain dehydrogenases/reductases (SDR) family.</text>
</comment>
<dbReference type="Proteomes" id="UP001199469">
    <property type="component" value="Unassembled WGS sequence"/>
</dbReference>
<dbReference type="Gene3D" id="3.40.50.720">
    <property type="entry name" value="NAD(P)-binding Rossmann-like Domain"/>
    <property type="match status" value="1"/>
</dbReference>
<dbReference type="PANTHER" id="PTHR44196:SF1">
    <property type="entry name" value="DEHYDROGENASE_REDUCTASE SDR FAMILY MEMBER 7B"/>
    <property type="match status" value="1"/>
</dbReference>
<name>A0ABS8PA81_9PSEU</name>
<sequence>MTPDGAPALVTGASSGIGAAIAHRLAGRSAPLVVTGRDAGRLNAVAAATGAHPVVGDLTTTAGRAAVVSACDEHGVGLVVHAAGIGAAGPFSGVDEAEVDAVLAADLVAPVQLTRALWPAVRRARGHVVFVASIAAIGVAGEATYSAAKAALRTFADALRLEEPAVGVTTVLPGAVDTPFLARRGYDRSFPRPVPADRVAAATLRAVERDRAEVFVPRWLQVASVVQGAAPGVFRRCAPRL</sequence>
<organism evidence="4 5">
    <name type="scientific">Actinomycetospora endophytica</name>
    <dbReference type="NCBI Taxonomy" id="2291215"/>
    <lineage>
        <taxon>Bacteria</taxon>
        <taxon>Bacillati</taxon>
        <taxon>Actinomycetota</taxon>
        <taxon>Actinomycetes</taxon>
        <taxon>Pseudonocardiales</taxon>
        <taxon>Pseudonocardiaceae</taxon>
        <taxon>Actinomycetospora</taxon>
    </lineage>
</organism>
<dbReference type="PANTHER" id="PTHR44196">
    <property type="entry name" value="DEHYDROGENASE/REDUCTASE SDR FAMILY MEMBER 7B"/>
    <property type="match status" value="1"/>
</dbReference>
<dbReference type="SUPFAM" id="SSF51735">
    <property type="entry name" value="NAD(P)-binding Rossmann-fold domains"/>
    <property type="match status" value="1"/>
</dbReference>
<dbReference type="PRINTS" id="PR00081">
    <property type="entry name" value="GDHRDH"/>
</dbReference>
<proteinExistence type="inferred from homology"/>
<accession>A0ABS8PA81</accession>
<protein>
    <submittedName>
        <fullName evidence="4">SDR family NAD(P)-dependent oxidoreductase</fullName>
    </submittedName>
</protein>
<evidence type="ECO:0000313" key="4">
    <source>
        <dbReference type="EMBL" id="MCD2194306.1"/>
    </source>
</evidence>
<dbReference type="InterPro" id="IPR036291">
    <property type="entry name" value="NAD(P)-bd_dom_sf"/>
</dbReference>
<comment type="caution">
    <text evidence="4">The sequence shown here is derived from an EMBL/GenBank/DDBJ whole genome shotgun (WGS) entry which is preliminary data.</text>
</comment>
<dbReference type="InterPro" id="IPR002347">
    <property type="entry name" value="SDR_fam"/>
</dbReference>
<evidence type="ECO:0000256" key="2">
    <source>
        <dbReference type="ARBA" id="ARBA00023002"/>
    </source>
</evidence>
<evidence type="ECO:0000256" key="1">
    <source>
        <dbReference type="ARBA" id="ARBA00006484"/>
    </source>
</evidence>